<comment type="subunit">
    <text evidence="5">Part of the 50S ribosomal subunit; part of the 5S rRNA/L5/L18/L25 subcomplex. Contacts the 5S rRNA and the P site tRNA. Forms a bridge to the 30S subunit in the 70S ribosome.</text>
</comment>
<evidence type="ECO:0000256" key="4">
    <source>
        <dbReference type="ARBA" id="ARBA00035245"/>
    </source>
</evidence>
<evidence type="ECO:0000259" key="7">
    <source>
        <dbReference type="Pfam" id="PF00281"/>
    </source>
</evidence>
<keyword evidence="5" id="KW-0699">rRNA-binding</keyword>
<comment type="similarity">
    <text evidence="1 5 6">Belongs to the universal ribosomal protein uL5 family.</text>
</comment>
<dbReference type="HAMAP" id="MF_01333_B">
    <property type="entry name" value="Ribosomal_uL5_B"/>
    <property type="match status" value="1"/>
</dbReference>
<evidence type="ECO:0000256" key="5">
    <source>
        <dbReference type="HAMAP-Rule" id="MF_01333"/>
    </source>
</evidence>
<keyword evidence="5" id="KW-0694">RNA-binding</keyword>
<evidence type="ECO:0000313" key="9">
    <source>
        <dbReference type="EMBL" id="OGM33379.1"/>
    </source>
</evidence>
<evidence type="ECO:0000313" key="10">
    <source>
        <dbReference type="Proteomes" id="UP000178870"/>
    </source>
</evidence>
<dbReference type="InterPro" id="IPR022803">
    <property type="entry name" value="Ribosomal_uL5_dom_sf"/>
</dbReference>
<dbReference type="Pfam" id="PF00281">
    <property type="entry name" value="Ribosomal_L5"/>
    <property type="match status" value="1"/>
</dbReference>
<evidence type="ECO:0000256" key="1">
    <source>
        <dbReference type="ARBA" id="ARBA00008553"/>
    </source>
</evidence>
<reference evidence="9 10" key="1">
    <citation type="journal article" date="2016" name="Nat. Commun.">
        <title>Thousands of microbial genomes shed light on interconnected biogeochemical processes in an aquifer system.</title>
        <authorList>
            <person name="Anantharaman K."/>
            <person name="Brown C.T."/>
            <person name="Hug L.A."/>
            <person name="Sharon I."/>
            <person name="Castelle C.J."/>
            <person name="Probst A.J."/>
            <person name="Thomas B.C."/>
            <person name="Singh A."/>
            <person name="Wilkins M.J."/>
            <person name="Karaoz U."/>
            <person name="Brodie E.L."/>
            <person name="Williams K.H."/>
            <person name="Hubbard S.S."/>
            <person name="Banfield J.F."/>
        </authorList>
    </citation>
    <scope>NUCLEOTIDE SEQUENCE [LARGE SCALE GENOMIC DNA]</scope>
</reference>
<evidence type="ECO:0000256" key="2">
    <source>
        <dbReference type="ARBA" id="ARBA00022980"/>
    </source>
</evidence>
<dbReference type="Pfam" id="PF00673">
    <property type="entry name" value="Ribosomal_L5_C"/>
    <property type="match status" value="1"/>
</dbReference>
<dbReference type="GO" id="GO:0005840">
    <property type="term" value="C:ribosome"/>
    <property type="evidence" value="ECO:0007669"/>
    <property type="project" value="UniProtKB-KW"/>
</dbReference>
<dbReference type="GO" id="GO:0000049">
    <property type="term" value="F:tRNA binding"/>
    <property type="evidence" value="ECO:0007669"/>
    <property type="project" value="UniProtKB-UniRule"/>
</dbReference>
<feature type="domain" description="Large ribosomal subunit protein uL5 C-terminal" evidence="8">
    <location>
        <begin position="86"/>
        <end position="179"/>
    </location>
</feature>
<sequence length="183" mass="20474">MKHKPLKQKYMEDVRQKLGEELKVANVMALPQITKIVVNMGTGERLRDKNAKEKLMAELAAITGQKPKVQVAKTSIAGFGVREGMPVGLTVTLRGAKMYDFLERLISVVLPRLRDFRGLPNKSFDMAGNYTLGVAEHTVFPEVDLARVDRPHGLELTIVIKNSDPVKSKLMLEMLGMPFEKTE</sequence>
<comment type="function">
    <text evidence="5">This is 1 of the proteins that bind and probably mediate the attachment of the 5S RNA into the large ribosomal subunit, where it forms part of the central protuberance. In the 70S ribosome it contacts protein S13 of the 30S subunit (bridge B1b), connecting the 2 subunits; this bridge is implicated in subunit movement. Contacts the P site tRNA; the 5S rRNA and some of its associated proteins might help stabilize positioning of ribosome-bound tRNAs.</text>
</comment>
<keyword evidence="2 5" id="KW-0689">Ribosomal protein</keyword>
<comment type="caution">
    <text evidence="9">The sequence shown here is derived from an EMBL/GenBank/DDBJ whole genome shotgun (WGS) entry which is preliminary data.</text>
</comment>
<organism evidence="9 10">
    <name type="scientific">Candidatus Woesebacteria bacterium RIFCSPHIGHO2_01_FULL_44_21</name>
    <dbReference type="NCBI Taxonomy" id="1802503"/>
    <lineage>
        <taxon>Bacteria</taxon>
        <taxon>Candidatus Woeseibacteriota</taxon>
    </lineage>
</organism>
<dbReference type="GO" id="GO:0003735">
    <property type="term" value="F:structural constituent of ribosome"/>
    <property type="evidence" value="ECO:0007669"/>
    <property type="project" value="InterPro"/>
</dbReference>
<dbReference type="InterPro" id="IPR020930">
    <property type="entry name" value="Ribosomal_uL5_bac-type"/>
</dbReference>
<dbReference type="InterPro" id="IPR002132">
    <property type="entry name" value="Ribosomal_uL5"/>
</dbReference>
<protein>
    <recommendedName>
        <fullName evidence="4 5">Large ribosomal subunit protein uL5</fullName>
    </recommendedName>
</protein>
<gene>
    <name evidence="5" type="primary">rplE</name>
    <name evidence="9" type="ORF">A2803_04230</name>
</gene>
<dbReference type="Proteomes" id="UP000178870">
    <property type="component" value="Unassembled WGS sequence"/>
</dbReference>
<dbReference type="AlphaFoldDB" id="A0A1F7Z2T3"/>
<dbReference type="InterPro" id="IPR031309">
    <property type="entry name" value="Ribosomal_uL5_C"/>
</dbReference>
<evidence type="ECO:0000259" key="8">
    <source>
        <dbReference type="Pfam" id="PF00673"/>
    </source>
</evidence>
<evidence type="ECO:0000256" key="6">
    <source>
        <dbReference type="RuleBase" id="RU003930"/>
    </source>
</evidence>
<dbReference type="GO" id="GO:0019843">
    <property type="term" value="F:rRNA binding"/>
    <property type="evidence" value="ECO:0007669"/>
    <property type="project" value="UniProtKB-UniRule"/>
</dbReference>
<dbReference type="InterPro" id="IPR031310">
    <property type="entry name" value="Ribosomal_uL5_N"/>
</dbReference>
<feature type="domain" description="Large ribosomal subunit protein uL5 N-terminal" evidence="7">
    <location>
        <begin position="26"/>
        <end position="82"/>
    </location>
</feature>
<dbReference type="EMBL" id="MGGP01000003">
    <property type="protein sequence ID" value="OGM33379.1"/>
    <property type="molecule type" value="Genomic_DNA"/>
</dbReference>
<dbReference type="Gene3D" id="3.30.1440.10">
    <property type="match status" value="1"/>
</dbReference>
<evidence type="ECO:0000256" key="3">
    <source>
        <dbReference type="ARBA" id="ARBA00023274"/>
    </source>
</evidence>
<keyword evidence="3 5" id="KW-0687">Ribonucleoprotein</keyword>
<dbReference type="GO" id="GO:1990904">
    <property type="term" value="C:ribonucleoprotein complex"/>
    <property type="evidence" value="ECO:0007669"/>
    <property type="project" value="UniProtKB-KW"/>
</dbReference>
<accession>A0A1F7Z2T3</accession>
<dbReference type="PIRSF" id="PIRSF002161">
    <property type="entry name" value="Ribosomal_L5"/>
    <property type="match status" value="1"/>
</dbReference>
<dbReference type="GO" id="GO:0006412">
    <property type="term" value="P:translation"/>
    <property type="evidence" value="ECO:0007669"/>
    <property type="project" value="UniProtKB-UniRule"/>
</dbReference>
<dbReference type="SUPFAM" id="SSF55282">
    <property type="entry name" value="RL5-like"/>
    <property type="match status" value="1"/>
</dbReference>
<keyword evidence="5" id="KW-0820">tRNA-binding</keyword>
<dbReference type="FunFam" id="3.30.1440.10:FF:000001">
    <property type="entry name" value="50S ribosomal protein L5"/>
    <property type="match status" value="1"/>
</dbReference>
<proteinExistence type="inferred from homology"/>
<dbReference type="PANTHER" id="PTHR11994">
    <property type="entry name" value="60S RIBOSOMAL PROTEIN L11-RELATED"/>
    <property type="match status" value="1"/>
</dbReference>
<name>A0A1F7Z2T3_9BACT</name>
<dbReference type="NCBIfam" id="NF000585">
    <property type="entry name" value="PRK00010.1"/>
    <property type="match status" value="1"/>
</dbReference>